<keyword evidence="12" id="KW-1185">Reference proteome</keyword>
<protein>
    <recommendedName>
        <fullName evidence="9">TRAP transporter small permease protein</fullName>
    </recommendedName>
</protein>
<keyword evidence="5 9" id="KW-0812">Transmembrane</keyword>
<keyword evidence="2 9" id="KW-0813">Transport</keyword>
<evidence type="ECO:0000313" key="11">
    <source>
        <dbReference type="EMBL" id="KAA0921129.1"/>
    </source>
</evidence>
<evidence type="ECO:0000256" key="1">
    <source>
        <dbReference type="ARBA" id="ARBA00004429"/>
    </source>
</evidence>
<evidence type="ECO:0000256" key="9">
    <source>
        <dbReference type="RuleBase" id="RU369079"/>
    </source>
</evidence>
<dbReference type="PANTHER" id="PTHR35011">
    <property type="entry name" value="2,3-DIKETO-L-GULONATE TRAP TRANSPORTER SMALL PERMEASE PROTEIN YIAM"/>
    <property type="match status" value="1"/>
</dbReference>
<dbReference type="InterPro" id="IPR055348">
    <property type="entry name" value="DctQ"/>
</dbReference>
<keyword evidence="6 9" id="KW-1133">Transmembrane helix</keyword>
<dbReference type="Pfam" id="PF04290">
    <property type="entry name" value="DctQ"/>
    <property type="match status" value="1"/>
</dbReference>
<feature type="transmembrane region" description="Helical" evidence="9">
    <location>
        <begin position="100"/>
        <end position="123"/>
    </location>
</feature>
<comment type="similarity">
    <text evidence="8 9">Belongs to the TRAP transporter small permease family.</text>
</comment>
<accession>A0A5A9ZVB3</accession>
<evidence type="ECO:0000256" key="3">
    <source>
        <dbReference type="ARBA" id="ARBA00022475"/>
    </source>
</evidence>
<dbReference type="AlphaFoldDB" id="A0A5A9ZVB3"/>
<name>A0A5A9ZVB3_9RHOB</name>
<evidence type="ECO:0000256" key="4">
    <source>
        <dbReference type="ARBA" id="ARBA00022519"/>
    </source>
</evidence>
<feature type="transmembrane region" description="Helical" evidence="9">
    <location>
        <begin position="57"/>
        <end position="79"/>
    </location>
</feature>
<feature type="domain" description="Tripartite ATP-independent periplasmic transporters DctQ component" evidence="10">
    <location>
        <begin position="40"/>
        <end position="174"/>
    </location>
</feature>
<sequence>MAGASPVLEDDSVLSRLDRGLLRVERLMGLVAGLAIFSLMLLAVRSVGGRVTLNAPLMGYVDFIEQLMPLIAILAVSFAQRDGTHIRMDLLVENLRGRALWLFELISVLLILMLMLFLIWGSWAHFQRSFDLGAPWWSRDSTTDIAMPIWPAKLLVPVAFSVLALRLLIQIYGFARALVLGLEKPVAVPMVLDAAAQAAAEAKALEEEEEQERANGPD</sequence>
<evidence type="ECO:0000256" key="7">
    <source>
        <dbReference type="ARBA" id="ARBA00023136"/>
    </source>
</evidence>
<comment type="function">
    <text evidence="9">Part of the tripartite ATP-independent periplasmic (TRAP) transport system.</text>
</comment>
<dbReference type="GO" id="GO:0022857">
    <property type="term" value="F:transmembrane transporter activity"/>
    <property type="evidence" value="ECO:0007669"/>
    <property type="project" value="UniProtKB-UniRule"/>
</dbReference>
<dbReference type="Proteomes" id="UP000325291">
    <property type="component" value="Unassembled WGS sequence"/>
</dbReference>
<evidence type="ECO:0000259" key="10">
    <source>
        <dbReference type="Pfam" id="PF04290"/>
    </source>
</evidence>
<comment type="caution">
    <text evidence="11">The sequence shown here is derived from an EMBL/GenBank/DDBJ whole genome shotgun (WGS) entry which is preliminary data.</text>
</comment>
<feature type="transmembrane region" description="Helical" evidence="9">
    <location>
        <begin position="27"/>
        <end position="45"/>
    </location>
</feature>
<organism evidence="11 12">
    <name type="scientific">Aquicoccus porphyridii</name>
    <dbReference type="NCBI Taxonomy" id="1852029"/>
    <lineage>
        <taxon>Bacteria</taxon>
        <taxon>Pseudomonadati</taxon>
        <taxon>Pseudomonadota</taxon>
        <taxon>Alphaproteobacteria</taxon>
        <taxon>Rhodobacterales</taxon>
        <taxon>Paracoccaceae</taxon>
        <taxon>Aquicoccus</taxon>
    </lineage>
</organism>
<evidence type="ECO:0000256" key="2">
    <source>
        <dbReference type="ARBA" id="ARBA00022448"/>
    </source>
</evidence>
<gene>
    <name evidence="11" type="ORF">FLO80_02885</name>
</gene>
<evidence type="ECO:0000256" key="8">
    <source>
        <dbReference type="ARBA" id="ARBA00038436"/>
    </source>
</evidence>
<reference evidence="11 12" key="1">
    <citation type="submission" date="2019-07" db="EMBL/GenBank/DDBJ databases">
        <title>Aquicoccus porphyridii gen. nov., sp. nov., isolated from a small marine red alga, Porphyridium marinum.</title>
        <authorList>
            <person name="Liu L."/>
        </authorList>
    </citation>
    <scope>NUCLEOTIDE SEQUENCE [LARGE SCALE GENOMIC DNA]</scope>
    <source>
        <strain evidence="11 12">L1 8-17</strain>
    </source>
</reference>
<keyword evidence="7 9" id="KW-0472">Membrane</keyword>
<evidence type="ECO:0000256" key="5">
    <source>
        <dbReference type="ARBA" id="ARBA00022692"/>
    </source>
</evidence>
<evidence type="ECO:0000313" key="12">
    <source>
        <dbReference type="Proteomes" id="UP000325291"/>
    </source>
</evidence>
<comment type="subcellular location">
    <subcellularLocation>
        <location evidence="1 9">Cell inner membrane</location>
        <topology evidence="1 9">Multi-pass membrane protein</topology>
    </subcellularLocation>
</comment>
<evidence type="ECO:0000256" key="6">
    <source>
        <dbReference type="ARBA" id="ARBA00022989"/>
    </source>
</evidence>
<feature type="transmembrane region" description="Helical" evidence="9">
    <location>
        <begin position="154"/>
        <end position="175"/>
    </location>
</feature>
<dbReference type="EMBL" id="VINQ01000001">
    <property type="protein sequence ID" value="KAA0921129.1"/>
    <property type="molecule type" value="Genomic_DNA"/>
</dbReference>
<dbReference type="InterPro" id="IPR007387">
    <property type="entry name" value="TRAP_DctQ"/>
</dbReference>
<proteinExistence type="inferred from homology"/>
<keyword evidence="3" id="KW-1003">Cell membrane</keyword>
<dbReference type="RefSeq" id="WP_111361850.1">
    <property type="nucleotide sequence ID" value="NZ_VINQ01000001.1"/>
</dbReference>
<comment type="subunit">
    <text evidence="9">The complex comprises the extracytoplasmic solute receptor protein and the two transmembrane proteins.</text>
</comment>
<dbReference type="GO" id="GO:0005886">
    <property type="term" value="C:plasma membrane"/>
    <property type="evidence" value="ECO:0007669"/>
    <property type="project" value="UniProtKB-SubCell"/>
</dbReference>
<keyword evidence="4 9" id="KW-0997">Cell inner membrane</keyword>